<gene>
    <name evidence="10" type="primary">rsgA</name>
    <name evidence="13" type="ordered locus">Desde_2345</name>
</gene>
<keyword evidence="4 10" id="KW-0699">rRNA-binding</keyword>
<comment type="cofactor">
    <cofactor evidence="10">
        <name>Zn(2+)</name>
        <dbReference type="ChEBI" id="CHEBI:29105"/>
    </cofactor>
    <text evidence="10">Binds 1 zinc ion per subunit.</text>
</comment>
<organism evidence="13 14">
    <name type="scientific">Desulfitobacterium dehalogenans (strain ATCC 51507 / DSM 9161 / JW/IU-DC1)</name>
    <dbReference type="NCBI Taxonomy" id="756499"/>
    <lineage>
        <taxon>Bacteria</taxon>
        <taxon>Bacillati</taxon>
        <taxon>Bacillota</taxon>
        <taxon>Clostridia</taxon>
        <taxon>Eubacteriales</taxon>
        <taxon>Desulfitobacteriaceae</taxon>
        <taxon>Desulfitobacterium</taxon>
    </lineage>
</organism>
<comment type="similarity">
    <text evidence="10">Belongs to the TRAFAC class YlqF/YawG GTPase family. RsgA subfamily.</text>
</comment>
<comment type="function">
    <text evidence="10">One of several proteins that assist in the late maturation steps of the functional core of the 30S ribosomal subunit. Helps release RbfA from mature subunits. May play a role in the assembly of ribosomal proteins into the subunit. Circularly permuted GTPase that catalyzes slow GTP hydrolysis, GTPase activity is stimulated by the 30S ribosomal subunit.</text>
</comment>
<keyword evidence="7 10" id="KW-0862">Zinc</keyword>
<dbReference type="GO" id="GO:0005737">
    <property type="term" value="C:cytoplasm"/>
    <property type="evidence" value="ECO:0007669"/>
    <property type="project" value="UniProtKB-SubCell"/>
</dbReference>
<dbReference type="Gene3D" id="3.40.50.300">
    <property type="entry name" value="P-loop containing nucleotide triphosphate hydrolases"/>
    <property type="match status" value="1"/>
</dbReference>
<keyword evidence="5 10" id="KW-0547">Nucleotide-binding</keyword>
<dbReference type="InterPro" id="IPR004881">
    <property type="entry name" value="Ribosome_biogen_GTPase_RsgA"/>
</dbReference>
<proteinExistence type="inferred from homology"/>
<dbReference type="SUPFAM" id="SSF52540">
    <property type="entry name" value="P-loop containing nucleoside triphosphate hydrolases"/>
    <property type="match status" value="1"/>
</dbReference>
<feature type="binding site" evidence="10">
    <location>
        <begin position="196"/>
        <end position="204"/>
    </location>
    <ligand>
        <name>GTP</name>
        <dbReference type="ChEBI" id="CHEBI:37565"/>
    </ligand>
</feature>
<dbReference type="InterPro" id="IPR010914">
    <property type="entry name" value="RsgA_GTPase_dom"/>
</dbReference>
<dbReference type="Pfam" id="PF03193">
    <property type="entry name" value="RsgA_GTPase"/>
    <property type="match status" value="1"/>
</dbReference>
<name>I4A9P8_DESDJ</name>
<keyword evidence="1 10" id="KW-0963">Cytoplasm</keyword>
<keyword evidence="9 10" id="KW-0342">GTP-binding</keyword>
<dbReference type="PROSITE" id="PS50936">
    <property type="entry name" value="ENGC_GTPASE"/>
    <property type="match status" value="1"/>
</dbReference>
<dbReference type="PANTHER" id="PTHR32120">
    <property type="entry name" value="SMALL RIBOSOMAL SUBUNIT BIOGENESIS GTPASE RSGA"/>
    <property type="match status" value="1"/>
</dbReference>
<comment type="subunit">
    <text evidence="10">Monomer. Associates with 30S ribosomal subunit, binds 16S rRNA.</text>
</comment>
<sequence length="350" mass="39685">MSNRFHPYLERGFYPGRISAEYRNRFKVWTEFGEVWAVISGKMRYAALERSDFPAVGDWVVLEYRAESMIDHEDQDAVIQSILPRKSKFSRKVAGKTSEEQIVATNIDTVFLVNALNLDFNVRRIERYLTLAWESGANPVIVLSKTDLCDDVQEKIGQVQNAAPGVDILPISCATGDGISAVTASIRQGQTIALLGSSGVGKSTLVNYLLGQTIQLTYEVRDKDSRGRHTTTARELFLLPQGGVLIDTPGMREIQLIGSGEGLNEAFEDITAYARNCRFSDCQHEREPGCAVQKAITKGIISEERYESFKKLQRESRYISRKTNLHEQLEEKKKWKKINQQLKEHYQTKR</sequence>
<dbReference type="EMBL" id="CP003348">
    <property type="protein sequence ID" value="AFM00683.1"/>
    <property type="molecule type" value="Genomic_DNA"/>
</dbReference>
<protein>
    <recommendedName>
        <fullName evidence="10">Small ribosomal subunit biogenesis GTPase RsgA</fullName>
        <ecNumber evidence="10">3.6.1.-</ecNumber>
    </recommendedName>
</protein>
<dbReference type="EC" id="3.6.1.-" evidence="10"/>
<dbReference type="HOGENOM" id="CLU_033617_0_1_9"/>
<evidence type="ECO:0000259" key="12">
    <source>
        <dbReference type="PROSITE" id="PS51721"/>
    </source>
</evidence>
<keyword evidence="14" id="KW-1185">Reference proteome</keyword>
<dbReference type="InterPro" id="IPR027417">
    <property type="entry name" value="P-loop_NTPase"/>
</dbReference>
<dbReference type="HAMAP" id="MF_01820">
    <property type="entry name" value="GTPase_RsgA"/>
    <property type="match status" value="1"/>
</dbReference>
<dbReference type="PANTHER" id="PTHR32120:SF10">
    <property type="entry name" value="SMALL RIBOSOMAL SUBUNIT BIOGENESIS GTPASE RSGA"/>
    <property type="match status" value="1"/>
</dbReference>
<dbReference type="GO" id="GO:0019843">
    <property type="term" value="F:rRNA binding"/>
    <property type="evidence" value="ECO:0007669"/>
    <property type="project" value="UniProtKB-KW"/>
</dbReference>
<feature type="binding site" evidence="10">
    <location>
        <position position="277"/>
    </location>
    <ligand>
        <name>Zn(2+)</name>
        <dbReference type="ChEBI" id="CHEBI:29105"/>
    </ligand>
</feature>
<dbReference type="GO" id="GO:0042274">
    <property type="term" value="P:ribosomal small subunit biogenesis"/>
    <property type="evidence" value="ECO:0007669"/>
    <property type="project" value="UniProtKB-UniRule"/>
</dbReference>
<dbReference type="GO" id="GO:0005525">
    <property type="term" value="F:GTP binding"/>
    <property type="evidence" value="ECO:0007669"/>
    <property type="project" value="UniProtKB-UniRule"/>
</dbReference>
<dbReference type="Proteomes" id="UP000006053">
    <property type="component" value="Chromosome"/>
</dbReference>
<comment type="subcellular location">
    <subcellularLocation>
        <location evidence="10">Cytoplasm</location>
    </subcellularLocation>
</comment>
<dbReference type="InterPro" id="IPR030378">
    <property type="entry name" value="G_CP_dom"/>
</dbReference>
<keyword evidence="2 10" id="KW-0690">Ribosome biogenesis</keyword>
<reference evidence="14" key="1">
    <citation type="submission" date="2012-06" db="EMBL/GenBank/DDBJ databases">
        <title>Complete sequence of Desulfitobacterium dehalogenans ATCC 51507.</title>
        <authorList>
            <person name="Lucas S."/>
            <person name="Han J."/>
            <person name="Lapidus A."/>
            <person name="Cheng J.-F."/>
            <person name="Goodwin L."/>
            <person name="Pitluck S."/>
            <person name="Peters L."/>
            <person name="Ovchinnikova G."/>
            <person name="Teshima H."/>
            <person name="Detter J.C."/>
            <person name="Han C."/>
            <person name="Tapia R."/>
            <person name="Land M."/>
            <person name="Hauser L."/>
            <person name="Kyrpides N."/>
            <person name="Ivanova N."/>
            <person name="Pagani I."/>
            <person name="Kruse T."/>
            <person name="de Vos W.M."/>
            <person name="Smidt H."/>
            <person name="Woyke T."/>
        </authorList>
    </citation>
    <scope>NUCLEOTIDE SEQUENCE [LARGE SCALE GENOMIC DNA]</scope>
    <source>
        <strain evidence="14">ATCC 51507 / DSM 9161 / JW/IU-DC1</strain>
    </source>
</reference>
<feature type="binding site" evidence="10">
    <location>
        <position position="282"/>
    </location>
    <ligand>
        <name>Zn(2+)</name>
        <dbReference type="ChEBI" id="CHEBI:29105"/>
    </ligand>
</feature>
<feature type="binding site" evidence="10">
    <location>
        <position position="284"/>
    </location>
    <ligand>
        <name>Zn(2+)</name>
        <dbReference type="ChEBI" id="CHEBI:29105"/>
    </ligand>
</feature>
<dbReference type="GO" id="GO:0003924">
    <property type="term" value="F:GTPase activity"/>
    <property type="evidence" value="ECO:0007669"/>
    <property type="project" value="UniProtKB-UniRule"/>
</dbReference>
<dbReference type="KEGG" id="ddh:Desde_2345"/>
<reference evidence="13 14" key="2">
    <citation type="journal article" date="2015" name="J. Bacteriol.">
        <title>Genomic, proteomic, and biochemical analysis of the organohalide respiratory pathway in Desulfitobacterium dehalogenans.</title>
        <authorList>
            <person name="Kruse T."/>
            <person name="van de Pas B.A."/>
            <person name="Atteia A."/>
            <person name="Krab K."/>
            <person name="Hagen W.R."/>
            <person name="Goodwin L."/>
            <person name="Chain P."/>
            <person name="Boeren S."/>
            <person name="Maphosa F."/>
            <person name="Schraa G."/>
            <person name="de Vos W.M."/>
            <person name="van der Oost J."/>
            <person name="Smidt H."/>
            <person name="Stams A.J."/>
        </authorList>
    </citation>
    <scope>NUCLEOTIDE SEQUENCE [LARGE SCALE GENOMIC DNA]</scope>
    <source>
        <strain evidence="14">ATCC 51507 / DSM 9161 / JW/IU-DC1</strain>
    </source>
</reference>
<dbReference type="NCBIfam" id="TIGR00157">
    <property type="entry name" value="ribosome small subunit-dependent GTPase A"/>
    <property type="match status" value="1"/>
</dbReference>
<feature type="domain" description="CP-type G" evidence="12">
    <location>
        <begin position="97"/>
        <end position="254"/>
    </location>
</feature>
<dbReference type="CDD" id="cd01854">
    <property type="entry name" value="YjeQ_EngC"/>
    <property type="match status" value="1"/>
</dbReference>
<evidence type="ECO:0000256" key="3">
    <source>
        <dbReference type="ARBA" id="ARBA00022723"/>
    </source>
</evidence>
<evidence type="ECO:0000256" key="9">
    <source>
        <dbReference type="ARBA" id="ARBA00023134"/>
    </source>
</evidence>
<evidence type="ECO:0000256" key="1">
    <source>
        <dbReference type="ARBA" id="ARBA00022490"/>
    </source>
</evidence>
<keyword evidence="8 10" id="KW-0694">RNA-binding</keyword>
<dbReference type="InterPro" id="IPR012340">
    <property type="entry name" value="NA-bd_OB-fold"/>
</dbReference>
<evidence type="ECO:0000313" key="14">
    <source>
        <dbReference type="Proteomes" id="UP000006053"/>
    </source>
</evidence>
<dbReference type="SUPFAM" id="SSF50249">
    <property type="entry name" value="Nucleic acid-binding proteins"/>
    <property type="match status" value="1"/>
</dbReference>
<dbReference type="Gene3D" id="1.10.40.50">
    <property type="entry name" value="Probable gtpase engc, domain 3"/>
    <property type="match status" value="1"/>
</dbReference>
<evidence type="ECO:0000256" key="8">
    <source>
        <dbReference type="ARBA" id="ARBA00022884"/>
    </source>
</evidence>
<keyword evidence="3 10" id="KW-0479">Metal-binding</keyword>
<evidence type="ECO:0000256" key="10">
    <source>
        <dbReference type="HAMAP-Rule" id="MF_01820"/>
    </source>
</evidence>
<keyword evidence="6 10" id="KW-0378">Hydrolase</keyword>
<evidence type="ECO:0000256" key="2">
    <source>
        <dbReference type="ARBA" id="ARBA00022517"/>
    </source>
</evidence>
<feature type="binding site" evidence="10">
    <location>
        <begin position="144"/>
        <end position="147"/>
    </location>
    <ligand>
        <name>GTP</name>
        <dbReference type="ChEBI" id="CHEBI:37565"/>
    </ligand>
</feature>
<evidence type="ECO:0000256" key="6">
    <source>
        <dbReference type="ARBA" id="ARBA00022801"/>
    </source>
</evidence>
<evidence type="ECO:0000313" key="13">
    <source>
        <dbReference type="EMBL" id="AFM00683.1"/>
    </source>
</evidence>
<feature type="domain" description="EngC GTPase" evidence="11">
    <location>
        <begin position="105"/>
        <end position="252"/>
    </location>
</feature>
<evidence type="ECO:0000256" key="5">
    <source>
        <dbReference type="ARBA" id="ARBA00022741"/>
    </source>
</evidence>
<feature type="binding site" evidence="10">
    <location>
        <position position="290"/>
    </location>
    <ligand>
        <name>Zn(2+)</name>
        <dbReference type="ChEBI" id="CHEBI:29105"/>
    </ligand>
</feature>
<evidence type="ECO:0000256" key="4">
    <source>
        <dbReference type="ARBA" id="ARBA00022730"/>
    </source>
</evidence>
<evidence type="ECO:0000259" key="11">
    <source>
        <dbReference type="PROSITE" id="PS50936"/>
    </source>
</evidence>
<dbReference type="AlphaFoldDB" id="I4A9P8"/>
<evidence type="ECO:0000256" key="7">
    <source>
        <dbReference type="ARBA" id="ARBA00022833"/>
    </source>
</evidence>
<dbReference type="eggNOG" id="COG1162">
    <property type="taxonomic scope" value="Bacteria"/>
</dbReference>
<dbReference type="GO" id="GO:0046872">
    <property type="term" value="F:metal ion binding"/>
    <property type="evidence" value="ECO:0007669"/>
    <property type="project" value="UniProtKB-KW"/>
</dbReference>
<accession>I4A9P8</accession>
<dbReference type="PROSITE" id="PS51721">
    <property type="entry name" value="G_CP"/>
    <property type="match status" value="1"/>
</dbReference>
<dbReference type="STRING" id="756499.Desde_2345"/>